<dbReference type="AlphaFoldDB" id="A0A1L7V5R9"/>
<dbReference type="GeneID" id="42045921"/>
<organism evidence="1 2">
    <name type="scientific">Fusarium proliferatum (strain ET1)</name>
    <name type="common">Orchid endophyte fungus</name>
    <dbReference type="NCBI Taxonomy" id="1227346"/>
    <lineage>
        <taxon>Eukaryota</taxon>
        <taxon>Fungi</taxon>
        <taxon>Dikarya</taxon>
        <taxon>Ascomycota</taxon>
        <taxon>Pezizomycotina</taxon>
        <taxon>Sordariomycetes</taxon>
        <taxon>Hypocreomycetidae</taxon>
        <taxon>Hypocreales</taxon>
        <taxon>Nectriaceae</taxon>
        <taxon>Fusarium</taxon>
        <taxon>Fusarium fujikuroi species complex</taxon>
    </lineage>
</organism>
<sequence length="68" mass="7760">MDPIHCTDINQGSSIVDEYSTNLHDMDKRHLFAGIVSNSYRKRSSSRSLAGYLIVFVHLDLAQIHRQT</sequence>
<keyword evidence="2" id="KW-1185">Reference proteome</keyword>
<gene>
    <name evidence="1" type="ORF">FPRO_01033</name>
</gene>
<dbReference type="Proteomes" id="UP000183971">
    <property type="component" value="Unassembled WGS sequence"/>
</dbReference>
<dbReference type="EMBL" id="FJOF01000001">
    <property type="protein sequence ID" value="CZR34846.1"/>
    <property type="molecule type" value="Genomic_DNA"/>
</dbReference>
<reference evidence="2" key="1">
    <citation type="journal article" date="2016" name="Genome Biol. Evol.">
        <title>Comparative 'omics' of the Fusarium fujikuroi species complex highlights differences in genetic potential and metabolite synthesis.</title>
        <authorList>
            <person name="Niehaus E.-M."/>
            <person name="Muensterkoetter M."/>
            <person name="Proctor R.H."/>
            <person name="Brown D.W."/>
            <person name="Sharon A."/>
            <person name="Idan Y."/>
            <person name="Oren-Young L."/>
            <person name="Sieber C.M."/>
            <person name="Novak O."/>
            <person name="Pencik A."/>
            <person name="Tarkowska D."/>
            <person name="Hromadova K."/>
            <person name="Freeman S."/>
            <person name="Maymon M."/>
            <person name="Elazar M."/>
            <person name="Youssef S.A."/>
            <person name="El-Shabrawy E.S.M."/>
            <person name="Shalaby A.B.A."/>
            <person name="Houterman P."/>
            <person name="Brock N.L."/>
            <person name="Burkhardt I."/>
            <person name="Tsavkelova E.A."/>
            <person name="Dickschat J.S."/>
            <person name="Galuszka P."/>
            <person name="Gueldener U."/>
            <person name="Tudzynski B."/>
        </authorList>
    </citation>
    <scope>NUCLEOTIDE SEQUENCE [LARGE SCALE GENOMIC DNA]</scope>
    <source>
        <strain evidence="2">ET1</strain>
    </source>
</reference>
<dbReference type="VEuPathDB" id="FungiDB:FPRO_01033"/>
<protein>
    <submittedName>
        <fullName evidence="1">Uncharacterized protein</fullName>
    </submittedName>
</protein>
<evidence type="ECO:0000313" key="1">
    <source>
        <dbReference type="EMBL" id="CZR34846.1"/>
    </source>
</evidence>
<comment type="caution">
    <text evidence="1">The sequence shown here is derived from an EMBL/GenBank/DDBJ whole genome shotgun (WGS) entry which is preliminary data.</text>
</comment>
<evidence type="ECO:0000313" key="2">
    <source>
        <dbReference type="Proteomes" id="UP000183971"/>
    </source>
</evidence>
<proteinExistence type="predicted"/>
<name>A0A1L7V5R9_FUSPR</name>
<accession>A0A1L7V5R9</accession>
<dbReference type="RefSeq" id="XP_031075439.1">
    <property type="nucleotide sequence ID" value="XM_031219826.1"/>
</dbReference>